<evidence type="ECO:0000256" key="1">
    <source>
        <dbReference type="SAM" id="MobiDB-lite"/>
    </source>
</evidence>
<dbReference type="EMBL" id="CADCWF010000088">
    <property type="protein sequence ID" value="CAA9547234.1"/>
    <property type="molecule type" value="Genomic_DNA"/>
</dbReference>
<feature type="domain" description="Insertion element IS402-like" evidence="2">
    <location>
        <begin position="24"/>
        <end position="97"/>
    </location>
</feature>
<feature type="region of interest" description="Disordered" evidence="1">
    <location>
        <begin position="126"/>
        <end position="155"/>
    </location>
</feature>
<protein>
    <recommendedName>
        <fullName evidence="2">Insertion element IS402-like domain-containing protein</fullName>
    </recommendedName>
</protein>
<dbReference type="PANTHER" id="PTHR46637:SF1">
    <property type="entry name" value="BLL5188 PROTEIN"/>
    <property type="match status" value="1"/>
</dbReference>
<name>A0A6J4UCR5_9BACT</name>
<evidence type="ECO:0000313" key="3">
    <source>
        <dbReference type="EMBL" id="CAA9547234.1"/>
    </source>
</evidence>
<reference evidence="3" key="1">
    <citation type="submission" date="2020-02" db="EMBL/GenBank/DDBJ databases">
        <authorList>
            <person name="Meier V. D."/>
        </authorList>
    </citation>
    <scope>NUCLEOTIDE SEQUENCE</scope>
    <source>
        <strain evidence="3">AVDCRST_MAG59</strain>
    </source>
</reference>
<dbReference type="PANTHER" id="PTHR46637">
    <property type="entry name" value="TIS1421-TRANSPOSASE PROTEIN A"/>
    <property type="match status" value="1"/>
</dbReference>
<dbReference type="InterPro" id="IPR052909">
    <property type="entry name" value="Transposase_6_like"/>
</dbReference>
<gene>
    <name evidence="3" type="ORF">AVDCRST_MAG59-1417</name>
</gene>
<proteinExistence type="predicted"/>
<accession>A0A6J4UCR5</accession>
<evidence type="ECO:0000259" key="2">
    <source>
        <dbReference type="Pfam" id="PF13340"/>
    </source>
</evidence>
<dbReference type="Pfam" id="PF13340">
    <property type="entry name" value="DUF4096"/>
    <property type="match status" value="1"/>
</dbReference>
<sequence>MNTSLPAVAAAAAGTDGPTIWRVDDALWALPGPILKSDKPRKKPGRPRRGDRAIFDGLVWLARTGARWPQLPREFGPKSTVHERFSEWAASGALERAWGVLLREYDGEVGRDWTGQAADGCIVKAPFGKTGGRARRKPRAATPPTAANRAPSATS</sequence>
<feature type="compositionally biased region" description="Low complexity" evidence="1">
    <location>
        <begin position="140"/>
        <end position="155"/>
    </location>
</feature>
<organism evidence="3">
    <name type="scientific">uncultured Thermomicrobiales bacterium</name>
    <dbReference type="NCBI Taxonomy" id="1645740"/>
    <lineage>
        <taxon>Bacteria</taxon>
        <taxon>Pseudomonadati</taxon>
        <taxon>Thermomicrobiota</taxon>
        <taxon>Thermomicrobia</taxon>
        <taxon>Thermomicrobiales</taxon>
        <taxon>environmental samples</taxon>
    </lineage>
</organism>
<dbReference type="InterPro" id="IPR025161">
    <property type="entry name" value="IS402-like_dom"/>
</dbReference>
<dbReference type="AlphaFoldDB" id="A0A6J4UCR5"/>